<dbReference type="RefSeq" id="WP_284343049.1">
    <property type="nucleotide sequence ID" value="NZ_BSNS01000024.1"/>
</dbReference>
<dbReference type="InterPro" id="IPR006135">
    <property type="entry name" value="T3SS_substrate_exporter"/>
</dbReference>
<accession>A0ABQ5WCZ7</accession>
<comment type="caution">
    <text evidence="2">The sequence shown here is derived from an EMBL/GenBank/DDBJ whole genome shotgun (WGS) entry which is preliminary data.</text>
</comment>
<evidence type="ECO:0000256" key="1">
    <source>
        <dbReference type="ARBA" id="ARBA00010690"/>
    </source>
</evidence>
<evidence type="ECO:0000313" key="3">
    <source>
        <dbReference type="Proteomes" id="UP001156691"/>
    </source>
</evidence>
<keyword evidence="2" id="KW-0282">Flagellum</keyword>
<dbReference type="PANTHER" id="PTHR30531:SF12">
    <property type="entry name" value="FLAGELLAR BIOSYNTHETIC PROTEIN FLHB"/>
    <property type="match status" value="1"/>
</dbReference>
<protein>
    <submittedName>
        <fullName evidence="2">Flagellar biosynthetic protein FlhB</fullName>
    </submittedName>
</protein>
<dbReference type="EMBL" id="BSNS01000024">
    <property type="protein sequence ID" value="GLQ57671.1"/>
    <property type="molecule type" value="Genomic_DNA"/>
</dbReference>
<dbReference type="Pfam" id="PF01312">
    <property type="entry name" value="Bac_export_2"/>
    <property type="match status" value="1"/>
</dbReference>
<dbReference type="Gene3D" id="3.40.1690.10">
    <property type="entry name" value="secretion proteins EscU"/>
    <property type="match status" value="1"/>
</dbReference>
<proteinExistence type="inferred from homology"/>
<organism evidence="2 3">
    <name type="scientific">Devosia nitrariae</name>
    <dbReference type="NCBI Taxonomy" id="2071872"/>
    <lineage>
        <taxon>Bacteria</taxon>
        <taxon>Pseudomonadati</taxon>
        <taxon>Pseudomonadota</taxon>
        <taxon>Alphaproteobacteria</taxon>
        <taxon>Hyphomicrobiales</taxon>
        <taxon>Devosiaceae</taxon>
        <taxon>Devosia</taxon>
    </lineage>
</organism>
<reference evidence="3" key="1">
    <citation type="journal article" date="2019" name="Int. J. Syst. Evol. Microbiol.">
        <title>The Global Catalogue of Microorganisms (GCM) 10K type strain sequencing project: providing services to taxonomists for standard genome sequencing and annotation.</title>
        <authorList>
            <consortium name="The Broad Institute Genomics Platform"/>
            <consortium name="The Broad Institute Genome Sequencing Center for Infectious Disease"/>
            <person name="Wu L."/>
            <person name="Ma J."/>
        </authorList>
    </citation>
    <scope>NUCLEOTIDE SEQUENCE [LARGE SCALE GENOMIC DNA]</scope>
    <source>
        <strain evidence="3">NBRC 112416</strain>
    </source>
</reference>
<sequence length="89" mass="9519">MSKEQQKTPLAVALEYEARVHAAPRVVAKGRGALAERIVALAQENGVVIESDPVLAEALAQVELDDAIPIELYEAVAIVIGFVLRQAKS</sequence>
<keyword evidence="3" id="KW-1185">Reference proteome</keyword>
<dbReference type="InterPro" id="IPR029025">
    <property type="entry name" value="T3SS_substrate_exporter_C"/>
</dbReference>
<keyword evidence="2" id="KW-0966">Cell projection</keyword>
<comment type="similarity">
    <text evidence="1">Belongs to the type III secretion exporter family.</text>
</comment>
<gene>
    <name evidence="2" type="ORF">GCM10010862_49300</name>
</gene>
<dbReference type="PANTHER" id="PTHR30531">
    <property type="entry name" value="FLAGELLAR BIOSYNTHETIC PROTEIN FLHB"/>
    <property type="match status" value="1"/>
</dbReference>
<dbReference type="Proteomes" id="UP001156691">
    <property type="component" value="Unassembled WGS sequence"/>
</dbReference>
<keyword evidence="2" id="KW-0969">Cilium</keyword>
<name>A0ABQ5WCZ7_9HYPH</name>
<dbReference type="SUPFAM" id="SSF160544">
    <property type="entry name" value="EscU C-terminal domain-like"/>
    <property type="match status" value="1"/>
</dbReference>
<evidence type="ECO:0000313" key="2">
    <source>
        <dbReference type="EMBL" id="GLQ57671.1"/>
    </source>
</evidence>